<feature type="domain" description="Histidine kinase" evidence="11">
    <location>
        <begin position="247"/>
        <end position="447"/>
    </location>
</feature>
<evidence type="ECO:0000259" key="11">
    <source>
        <dbReference type="PROSITE" id="PS50109"/>
    </source>
</evidence>
<feature type="transmembrane region" description="Helical" evidence="10">
    <location>
        <begin position="20"/>
        <end position="43"/>
    </location>
</feature>
<evidence type="ECO:0000256" key="6">
    <source>
        <dbReference type="ARBA" id="ARBA00022692"/>
    </source>
</evidence>
<comment type="subcellular location">
    <subcellularLocation>
        <location evidence="2">Membrane</location>
    </subcellularLocation>
</comment>
<comment type="caution">
    <text evidence="12">The sequence shown here is derived from an EMBL/GenBank/DDBJ whole genome shotgun (WGS) entry which is preliminary data.</text>
</comment>
<keyword evidence="6 10" id="KW-0812">Transmembrane</keyword>
<evidence type="ECO:0000313" key="12">
    <source>
        <dbReference type="EMBL" id="MXU63929.1"/>
    </source>
</evidence>
<keyword evidence="9 10" id="KW-0472">Membrane</keyword>
<dbReference type="PROSITE" id="PS50109">
    <property type="entry name" value="HIS_KIN"/>
    <property type="match status" value="1"/>
</dbReference>
<feature type="transmembrane region" description="Helical" evidence="10">
    <location>
        <begin position="170"/>
        <end position="191"/>
    </location>
</feature>
<keyword evidence="8 10" id="KW-1133">Transmembrane helix</keyword>
<dbReference type="GO" id="GO:0000160">
    <property type="term" value="P:phosphorelay signal transduction system"/>
    <property type="evidence" value="ECO:0007669"/>
    <property type="project" value="TreeGrafter"/>
</dbReference>
<evidence type="ECO:0000256" key="1">
    <source>
        <dbReference type="ARBA" id="ARBA00000085"/>
    </source>
</evidence>
<dbReference type="PRINTS" id="PR00344">
    <property type="entry name" value="BCTRLSENSOR"/>
</dbReference>
<comment type="catalytic activity">
    <reaction evidence="1">
        <text>ATP + protein L-histidine = ADP + protein N-phospho-L-histidine.</text>
        <dbReference type="EC" id="2.7.13.3"/>
    </reaction>
</comment>
<dbReference type="Proteomes" id="UP000436016">
    <property type="component" value="Unassembled WGS sequence"/>
</dbReference>
<dbReference type="InterPro" id="IPR036890">
    <property type="entry name" value="HATPase_C_sf"/>
</dbReference>
<keyword evidence="5" id="KW-0808">Transferase</keyword>
<evidence type="ECO:0000256" key="10">
    <source>
        <dbReference type="SAM" id="Phobius"/>
    </source>
</evidence>
<dbReference type="GO" id="GO:0005886">
    <property type="term" value="C:plasma membrane"/>
    <property type="evidence" value="ECO:0007669"/>
    <property type="project" value="TreeGrafter"/>
</dbReference>
<dbReference type="InterPro" id="IPR050428">
    <property type="entry name" value="TCS_sensor_his_kinase"/>
</dbReference>
<keyword evidence="7" id="KW-0418">Kinase</keyword>
<dbReference type="SUPFAM" id="SSF55874">
    <property type="entry name" value="ATPase domain of HSP90 chaperone/DNA topoisomerase II/histidine kinase"/>
    <property type="match status" value="1"/>
</dbReference>
<accession>A0A6B0TMY2</accession>
<proteinExistence type="predicted"/>
<dbReference type="InterPro" id="IPR005467">
    <property type="entry name" value="His_kinase_dom"/>
</dbReference>
<evidence type="ECO:0000256" key="9">
    <source>
        <dbReference type="ARBA" id="ARBA00023136"/>
    </source>
</evidence>
<dbReference type="InterPro" id="IPR004358">
    <property type="entry name" value="Sig_transdc_His_kin-like_C"/>
</dbReference>
<dbReference type="Pfam" id="PF02518">
    <property type="entry name" value="HATPase_c"/>
    <property type="match status" value="1"/>
</dbReference>
<dbReference type="EMBL" id="WUWG01000001">
    <property type="protein sequence ID" value="MXU63929.1"/>
    <property type="molecule type" value="Genomic_DNA"/>
</dbReference>
<evidence type="ECO:0000256" key="5">
    <source>
        <dbReference type="ARBA" id="ARBA00022679"/>
    </source>
</evidence>
<protein>
    <recommendedName>
        <fullName evidence="3">histidine kinase</fullName>
        <ecNumber evidence="3">2.7.13.3</ecNumber>
    </recommendedName>
</protein>
<dbReference type="PANTHER" id="PTHR45436">
    <property type="entry name" value="SENSOR HISTIDINE KINASE YKOH"/>
    <property type="match status" value="1"/>
</dbReference>
<evidence type="ECO:0000256" key="7">
    <source>
        <dbReference type="ARBA" id="ARBA00022777"/>
    </source>
</evidence>
<dbReference type="Gene3D" id="3.30.565.10">
    <property type="entry name" value="Histidine kinase-like ATPase, C-terminal domain"/>
    <property type="match status" value="1"/>
</dbReference>
<evidence type="ECO:0000313" key="13">
    <source>
        <dbReference type="Proteomes" id="UP000436016"/>
    </source>
</evidence>
<dbReference type="RefSeq" id="WP_160850921.1">
    <property type="nucleotide sequence ID" value="NZ_WUWG01000001.1"/>
</dbReference>
<organism evidence="12 13">
    <name type="scientific">Oceanomicrobium pacificus</name>
    <dbReference type="NCBI Taxonomy" id="2692916"/>
    <lineage>
        <taxon>Bacteria</taxon>
        <taxon>Pseudomonadati</taxon>
        <taxon>Pseudomonadota</taxon>
        <taxon>Alphaproteobacteria</taxon>
        <taxon>Rhodobacterales</taxon>
        <taxon>Paracoccaceae</taxon>
        <taxon>Oceanomicrobium</taxon>
    </lineage>
</organism>
<evidence type="ECO:0000256" key="8">
    <source>
        <dbReference type="ARBA" id="ARBA00022989"/>
    </source>
</evidence>
<gene>
    <name evidence="12" type="ORF">GSH16_00620</name>
</gene>
<name>A0A6B0TMY2_9RHOB</name>
<dbReference type="AlphaFoldDB" id="A0A6B0TMY2"/>
<dbReference type="InterPro" id="IPR003594">
    <property type="entry name" value="HATPase_dom"/>
</dbReference>
<dbReference type="GO" id="GO:0004673">
    <property type="term" value="F:protein histidine kinase activity"/>
    <property type="evidence" value="ECO:0007669"/>
    <property type="project" value="UniProtKB-EC"/>
</dbReference>
<evidence type="ECO:0000256" key="3">
    <source>
        <dbReference type="ARBA" id="ARBA00012438"/>
    </source>
</evidence>
<dbReference type="PANTHER" id="PTHR45436:SF5">
    <property type="entry name" value="SENSOR HISTIDINE KINASE TRCS"/>
    <property type="match status" value="1"/>
</dbReference>
<evidence type="ECO:0000256" key="2">
    <source>
        <dbReference type="ARBA" id="ARBA00004370"/>
    </source>
</evidence>
<reference evidence="12 13" key="1">
    <citation type="submission" date="2019-12" db="EMBL/GenBank/DDBJ databases">
        <title>Strain KN286 was isolated from seawater, which was collected from Caroline Seamount in the tropical western Pacific.</title>
        <authorList>
            <person name="Wang Q."/>
        </authorList>
    </citation>
    <scope>NUCLEOTIDE SEQUENCE [LARGE SCALE GENOMIC DNA]</scope>
    <source>
        <strain evidence="12 13">KN286</strain>
    </source>
</reference>
<dbReference type="SMART" id="SM00387">
    <property type="entry name" value="HATPase_c"/>
    <property type="match status" value="1"/>
</dbReference>
<dbReference type="EC" id="2.7.13.3" evidence="3"/>
<keyword evidence="4" id="KW-0597">Phosphoprotein</keyword>
<sequence length="463" mass="49318">MTDGGHAPRSLRSRVVAGSLIWAALILTIGALILFFSVERILIRQFESQLNSRFGAVLALLDVEAEMPGALSERLTDPVYSQPFSGVYWQVERPDGTILSAPSLLDFQLRWPDAAGTQAAIVRLDGPQSPLLARVQAIRRDDGTVWTVAVAQSTVALSDARVTIIRGFALAYLVMGGLAVIGTLLVLNLLFRPLSQLPEDINRGLASGEDIDPSRFPAEVGPLVGELNHLLERNRAILTRTRRQAADLAHALKTPSLIIRNDIDRQGDAADLSDARAALDRIDALVARGLGRMQLGGEGPRAARAEVEASVARLLRAFDRPEGHLRFESDLEPGLVARTDPGDLEECLGNLVENATGFAHGRVRITARADTGDMLSLTVEDDGDGLPKDKVAEVLAPGRRLDVGRPGAGLGLTLVHDIAEAYGGTLTLGASADLGGLAARITLPRVRGQAITGARSRGASRSA</sequence>
<evidence type="ECO:0000256" key="4">
    <source>
        <dbReference type="ARBA" id="ARBA00022553"/>
    </source>
</evidence>
<keyword evidence="13" id="KW-1185">Reference proteome</keyword>